<dbReference type="SUPFAM" id="SSF52518">
    <property type="entry name" value="Thiamin diphosphate-binding fold (THDP-binding)"/>
    <property type="match status" value="1"/>
</dbReference>
<reference evidence="2 3" key="1">
    <citation type="submission" date="2020-04" db="EMBL/GenBank/DDBJ databases">
        <title>Draft genome sequence of Caldanaerobacter sunterraneus. strain 1523vc isolated from Griffin hot spring, Kamchatka, Russia.</title>
        <authorList>
            <person name="Toshchakov S.V."/>
            <person name="Podosokorskaya O.A."/>
            <person name="Kublanov I.V."/>
            <person name="Korzhenkov A."/>
            <person name="Patrushev M.V."/>
        </authorList>
    </citation>
    <scope>NUCLEOTIDE SEQUENCE [LARGE SCALE GENOMIC DNA]</scope>
    <source>
        <strain evidence="2 3">1523vc</strain>
    </source>
</reference>
<dbReference type="InterPro" id="IPR005474">
    <property type="entry name" value="Transketolase_N"/>
</dbReference>
<organism evidence="2 3">
    <name type="scientific">Caldanaerobacter subterraneus</name>
    <dbReference type="NCBI Taxonomy" id="911092"/>
    <lineage>
        <taxon>Bacteria</taxon>
        <taxon>Bacillati</taxon>
        <taxon>Bacillota</taxon>
        <taxon>Clostridia</taxon>
        <taxon>Thermoanaerobacterales</taxon>
        <taxon>Thermoanaerobacteraceae</taxon>
        <taxon>Caldanaerobacter</taxon>
    </lineage>
</organism>
<dbReference type="PANTHER" id="PTHR47514:SF2">
    <property type="entry name" value="TRANSKETOLASE"/>
    <property type="match status" value="1"/>
</dbReference>
<sequence length="281" mass="31491">MSVTFEEIDSIKQTADLIRKDCIWMSTRAGTGHLGPALSLAEILATLYKGVLRIDPRNPKWPDRDRLILSKGHGCLALYSILSQIGFFERKLLGDFCTKYDTMLPGHPEIKLPGVEANTGSLGHGVALGVGMALAARMDKKEYRVFVITGDGELQEGSNWEAAMTAAYYGLDNLIVIVDRNMLQLGDFTENITRLEPLAEKWKSFGWGVEVIDGHDIEKLLTAFNKIPFVKGQPSVIIANTVKGKGLKIAENKVEWHYKVLSYEQYEELKNEMSLEELYHE</sequence>
<dbReference type="EMBL" id="JABEQB010000043">
    <property type="protein sequence ID" value="NNG67855.1"/>
    <property type="molecule type" value="Genomic_DNA"/>
</dbReference>
<gene>
    <name evidence="2" type="ORF">HKI81_11755</name>
</gene>
<name>A0A7Y2PMM0_9THEO</name>
<proteinExistence type="predicted"/>
<dbReference type="AlphaFoldDB" id="A0A7Y2PMM0"/>
<evidence type="ECO:0000313" key="2">
    <source>
        <dbReference type="EMBL" id="NNG67855.1"/>
    </source>
</evidence>
<dbReference type="PANTHER" id="PTHR47514">
    <property type="entry name" value="TRANSKETOLASE N-TERMINAL SECTION-RELATED"/>
    <property type="match status" value="1"/>
</dbReference>
<protein>
    <submittedName>
        <fullName evidence="2">Transketolase</fullName>
    </submittedName>
</protein>
<evidence type="ECO:0000259" key="1">
    <source>
        <dbReference type="Pfam" id="PF00456"/>
    </source>
</evidence>
<comment type="caution">
    <text evidence="2">The sequence shown here is derived from an EMBL/GenBank/DDBJ whole genome shotgun (WGS) entry which is preliminary data.</text>
</comment>
<dbReference type="Gene3D" id="3.40.50.970">
    <property type="match status" value="1"/>
</dbReference>
<dbReference type="Proteomes" id="UP000529861">
    <property type="component" value="Unassembled WGS sequence"/>
</dbReference>
<dbReference type="Pfam" id="PF00456">
    <property type="entry name" value="Transketolase_N"/>
    <property type="match status" value="1"/>
</dbReference>
<accession>A0A7Y2PMM0</accession>
<evidence type="ECO:0000313" key="3">
    <source>
        <dbReference type="Proteomes" id="UP000529861"/>
    </source>
</evidence>
<dbReference type="InterPro" id="IPR029061">
    <property type="entry name" value="THDP-binding"/>
</dbReference>
<feature type="domain" description="Transketolase N-terminal" evidence="1">
    <location>
        <begin position="13"/>
        <end position="275"/>
    </location>
</feature>
<dbReference type="RefSeq" id="WP_170271581.1">
    <property type="nucleotide sequence ID" value="NZ_JABEQB010000043.1"/>
</dbReference>
<dbReference type="CDD" id="cd02012">
    <property type="entry name" value="TPP_TK"/>
    <property type="match status" value="1"/>
</dbReference>